<dbReference type="KEGG" id="nta:107830459"/>
<dbReference type="Pfam" id="PF00931">
    <property type="entry name" value="NB-ARC"/>
    <property type="match status" value="1"/>
</dbReference>
<dbReference type="GO" id="GO:0051607">
    <property type="term" value="P:defense response to virus"/>
    <property type="evidence" value="ECO:0007669"/>
    <property type="project" value="UniProtKB-ARBA"/>
</dbReference>
<dbReference type="FunFam" id="3.40.50.300:FF:001091">
    <property type="entry name" value="Probable disease resistance protein At1g61300"/>
    <property type="match status" value="1"/>
</dbReference>
<evidence type="ECO:0000256" key="1">
    <source>
        <dbReference type="ARBA" id="ARBA00008894"/>
    </source>
</evidence>
<proteinExistence type="inferred from homology"/>
<evidence type="ECO:0000256" key="3">
    <source>
        <dbReference type="ARBA" id="ARBA00022737"/>
    </source>
</evidence>
<dbReference type="InterPro" id="IPR002182">
    <property type="entry name" value="NB-ARC"/>
</dbReference>
<dbReference type="AlphaFoldDB" id="A0A1S4DJQ2"/>
<reference evidence="9" key="1">
    <citation type="submission" date="2025-08" db="UniProtKB">
        <authorList>
            <consortium name="RefSeq"/>
        </authorList>
    </citation>
    <scope>IDENTIFICATION</scope>
</reference>
<dbReference type="RefSeq" id="XP_016513509.1">
    <property type="nucleotide sequence ID" value="XM_016658023.1"/>
</dbReference>
<comment type="similarity">
    <text evidence="1">Belongs to the disease resistance NB-LRR family.</text>
</comment>
<dbReference type="Pfam" id="PF23559">
    <property type="entry name" value="WHD_DRP"/>
    <property type="match status" value="1"/>
</dbReference>
<accession>A0A1S4DJQ2</accession>
<evidence type="ECO:0000259" key="7">
    <source>
        <dbReference type="Pfam" id="PF00931"/>
    </source>
</evidence>
<organism evidence="9">
    <name type="scientific">Nicotiana tabacum</name>
    <name type="common">Common tobacco</name>
    <dbReference type="NCBI Taxonomy" id="4097"/>
    <lineage>
        <taxon>Eukaryota</taxon>
        <taxon>Viridiplantae</taxon>
        <taxon>Streptophyta</taxon>
        <taxon>Embryophyta</taxon>
        <taxon>Tracheophyta</taxon>
        <taxon>Spermatophyta</taxon>
        <taxon>Magnoliopsida</taxon>
        <taxon>eudicotyledons</taxon>
        <taxon>Gunneridae</taxon>
        <taxon>Pentapetalae</taxon>
        <taxon>asterids</taxon>
        <taxon>lamiids</taxon>
        <taxon>Solanales</taxon>
        <taxon>Solanaceae</taxon>
        <taxon>Nicotianoideae</taxon>
        <taxon>Nicotianeae</taxon>
        <taxon>Nicotiana</taxon>
    </lineage>
</organism>
<dbReference type="SMR" id="A0A1S4DJQ2"/>
<dbReference type="OrthoDB" id="646178at2759"/>
<dbReference type="SUPFAM" id="SSF52047">
    <property type="entry name" value="RNI-like"/>
    <property type="match status" value="1"/>
</dbReference>
<evidence type="ECO:0000259" key="8">
    <source>
        <dbReference type="Pfam" id="PF23559"/>
    </source>
</evidence>
<dbReference type="SUPFAM" id="SSF52540">
    <property type="entry name" value="P-loop containing nucleoside triphosphate hydrolases"/>
    <property type="match status" value="1"/>
</dbReference>
<dbReference type="PANTHER" id="PTHR23155:SF1193">
    <property type="entry name" value="DISEASE RESISTANCE PROTEIN RPP13-RELATED"/>
    <property type="match status" value="1"/>
</dbReference>
<feature type="domain" description="NB-ARC" evidence="7">
    <location>
        <begin position="75"/>
        <end position="245"/>
    </location>
</feature>
<dbReference type="Gene3D" id="1.10.10.10">
    <property type="entry name" value="Winged helix-like DNA-binding domain superfamily/Winged helix DNA-binding domain"/>
    <property type="match status" value="1"/>
</dbReference>
<evidence type="ECO:0000256" key="4">
    <source>
        <dbReference type="ARBA" id="ARBA00022741"/>
    </source>
</evidence>
<dbReference type="PRINTS" id="PR00364">
    <property type="entry name" value="DISEASERSIST"/>
</dbReference>
<dbReference type="GO" id="GO:0043531">
    <property type="term" value="F:ADP binding"/>
    <property type="evidence" value="ECO:0007669"/>
    <property type="project" value="InterPro"/>
</dbReference>
<sequence>MVQNNCPGHYLFTSQTYLVIKSSLQYIKLIVRHVYLEFLLMVALHYISSNFSYPIHLIVSKGPSLENNEVVGFDEEAKKVIERLVEGSECLDVIPVVGMPGLGKTTLARKIYHDPKIPDEFFYCIWVFVGQSYIKKDILFNILKGFTKRIEEFQDMDETEIAEEICDSVDKSGGKCLIVLADVWDSDIVDFVKTVFPENNRGHRIMATTRYIHVATAVNADPHNLKFLTQKESFQLLEKRAFGKSRCPVELKEHEEGIVEKCSGVPLTIVVIAGALRGRTNDSDWRVVKENVGKYLIEKDEHQRCLKIVGLSYNHLPQDRKACFLHFGAFPQGFDIPAWKLIRLWIAEGLIMANLPGSEIEEIAECHLNDFANRNLVMVMEKRCNGQIKTCRVHDMLHEFCVKEATRLCLIQQLECLEVLKLKEDAFTGKSWKVETGGFRKLRVLQIENAKFETWEASNCPFPRLRNLILVSCVDLKAVPLELADLEYLQEMTLDNTKKANESAKEIECKKQEKQTPESVKFKLTIPY</sequence>
<keyword evidence="4" id="KW-0547">Nucleotide-binding</keyword>
<dbReference type="OMA" id="IMATTRY"/>
<dbReference type="Gene3D" id="3.80.10.10">
    <property type="entry name" value="Ribonuclease Inhibitor"/>
    <property type="match status" value="1"/>
</dbReference>
<evidence type="ECO:0000256" key="2">
    <source>
        <dbReference type="ARBA" id="ARBA00022614"/>
    </source>
</evidence>
<keyword evidence="3" id="KW-0677">Repeat</keyword>
<evidence type="ECO:0000256" key="5">
    <source>
        <dbReference type="ARBA" id="ARBA00022821"/>
    </source>
</evidence>
<dbReference type="InterPro" id="IPR058922">
    <property type="entry name" value="WHD_DRP"/>
</dbReference>
<dbReference type="InterPro" id="IPR042197">
    <property type="entry name" value="Apaf_helical"/>
</dbReference>
<dbReference type="InterPro" id="IPR036388">
    <property type="entry name" value="WH-like_DNA-bd_sf"/>
</dbReference>
<dbReference type="InterPro" id="IPR044974">
    <property type="entry name" value="Disease_R_plants"/>
</dbReference>
<dbReference type="InterPro" id="IPR032675">
    <property type="entry name" value="LRR_dom_sf"/>
</dbReference>
<feature type="domain" description="Disease resistance protein winged helix" evidence="8">
    <location>
        <begin position="330"/>
        <end position="400"/>
    </location>
</feature>
<dbReference type="InterPro" id="IPR027417">
    <property type="entry name" value="P-loop_NTPase"/>
</dbReference>
<keyword evidence="5" id="KW-0611">Plant defense</keyword>
<evidence type="ECO:0000313" key="9">
    <source>
        <dbReference type="RefSeq" id="XP_016513509.1"/>
    </source>
</evidence>
<dbReference type="Gene3D" id="1.10.8.430">
    <property type="entry name" value="Helical domain of apoptotic protease-activating factors"/>
    <property type="match status" value="1"/>
</dbReference>
<dbReference type="PANTHER" id="PTHR23155">
    <property type="entry name" value="DISEASE RESISTANCE PROTEIN RP"/>
    <property type="match status" value="1"/>
</dbReference>
<name>A0A1S4DJQ2_TOBAC</name>
<dbReference type="GO" id="GO:0005524">
    <property type="term" value="F:ATP binding"/>
    <property type="evidence" value="ECO:0007669"/>
    <property type="project" value="UniProtKB-KW"/>
</dbReference>
<dbReference type="PaxDb" id="4097-A0A1S4DJQ2"/>
<protein>
    <submittedName>
        <fullName evidence="9">Late blight resistance protein homolog R1A-10</fullName>
    </submittedName>
</protein>
<dbReference type="Gene3D" id="3.40.50.300">
    <property type="entry name" value="P-loop containing nucleotide triphosphate hydrolases"/>
    <property type="match status" value="1"/>
</dbReference>
<gene>
    <name evidence="9" type="primary">LOC107830459</name>
</gene>
<evidence type="ECO:0000256" key="6">
    <source>
        <dbReference type="ARBA" id="ARBA00022840"/>
    </source>
</evidence>
<keyword evidence="6" id="KW-0067">ATP-binding</keyword>
<dbReference type="FunFam" id="1.10.10.10:FF:000322">
    <property type="entry name" value="Probable disease resistance protein At1g63360"/>
    <property type="match status" value="1"/>
</dbReference>
<keyword evidence="2" id="KW-0433">Leucine-rich repeat</keyword>